<evidence type="ECO:0000259" key="3">
    <source>
        <dbReference type="PROSITE" id="PS50977"/>
    </source>
</evidence>
<reference evidence="4 5" key="1">
    <citation type="submission" date="2018-12" db="EMBL/GenBank/DDBJ databases">
        <title>Complete genome sequencing of Tabrizicola sp. K13M18.</title>
        <authorList>
            <person name="Bae J.-W."/>
        </authorList>
    </citation>
    <scope>NUCLEOTIDE SEQUENCE [LARGE SCALE GENOMIC DNA]</scope>
    <source>
        <strain evidence="4 5">K13M18</strain>
    </source>
</reference>
<name>A0A3S8U3M7_9RHOB</name>
<dbReference type="PROSITE" id="PS50977">
    <property type="entry name" value="HTH_TETR_2"/>
    <property type="match status" value="1"/>
</dbReference>
<protein>
    <submittedName>
        <fullName evidence="4">TetR/AcrR family transcriptional regulator</fullName>
    </submittedName>
</protein>
<evidence type="ECO:0000313" key="5">
    <source>
        <dbReference type="Proteomes" id="UP000282002"/>
    </source>
</evidence>
<dbReference type="InterPro" id="IPR001647">
    <property type="entry name" value="HTH_TetR"/>
</dbReference>
<accession>A0A3S8U3M7</accession>
<proteinExistence type="predicted"/>
<dbReference type="RefSeq" id="WP_125324376.1">
    <property type="nucleotide sequence ID" value="NZ_CP034328.1"/>
</dbReference>
<evidence type="ECO:0000256" key="2">
    <source>
        <dbReference type="PROSITE-ProRule" id="PRU00335"/>
    </source>
</evidence>
<keyword evidence="1 2" id="KW-0238">DNA-binding</keyword>
<keyword evidence="5" id="KW-1185">Reference proteome</keyword>
<gene>
    <name evidence="4" type="ORF">EI545_04575</name>
</gene>
<dbReference type="Pfam" id="PF00440">
    <property type="entry name" value="TetR_N"/>
    <property type="match status" value="1"/>
</dbReference>
<feature type="domain" description="HTH tetR-type" evidence="3">
    <location>
        <begin position="21"/>
        <end position="80"/>
    </location>
</feature>
<organism evidence="4 5">
    <name type="scientific">Tabrizicola piscis</name>
    <dbReference type="NCBI Taxonomy" id="2494374"/>
    <lineage>
        <taxon>Bacteria</taxon>
        <taxon>Pseudomonadati</taxon>
        <taxon>Pseudomonadota</taxon>
        <taxon>Alphaproteobacteria</taxon>
        <taxon>Rhodobacterales</taxon>
        <taxon>Paracoccaceae</taxon>
        <taxon>Tabrizicola</taxon>
    </lineage>
</organism>
<dbReference type="Proteomes" id="UP000282002">
    <property type="component" value="Chromosome"/>
</dbReference>
<dbReference type="KEGG" id="taw:EI545_04575"/>
<dbReference type="Gene3D" id="1.10.357.10">
    <property type="entry name" value="Tetracycline Repressor, domain 2"/>
    <property type="match status" value="1"/>
</dbReference>
<dbReference type="SUPFAM" id="SSF46689">
    <property type="entry name" value="Homeodomain-like"/>
    <property type="match status" value="1"/>
</dbReference>
<feature type="DNA-binding region" description="H-T-H motif" evidence="2">
    <location>
        <begin position="43"/>
        <end position="62"/>
    </location>
</feature>
<evidence type="ECO:0000256" key="1">
    <source>
        <dbReference type="ARBA" id="ARBA00023125"/>
    </source>
</evidence>
<dbReference type="GO" id="GO:0003677">
    <property type="term" value="F:DNA binding"/>
    <property type="evidence" value="ECO:0007669"/>
    <property type="project" value="UniProtKB-UniRule"/>
</dbReference>
<dbReference type="OrthoDB" id="3217159at2"/>
<dbReference type="InterPro" id="IPR009057">
    <property type="entry name" value="Homeodomain-like_sf"/>
</dbReference>
<sequence length="209" mass="22240">MLVPFQASVPDNLDAPPKGAAARTRALMVMTASAMMRRGLSPSVSEVAEAAGVSRSTAYRYFPTLADMLRAVVSEALGPILDWDDPATEGAARLASLYGETFARLAEHEATFRAALRQSLEPSLEAPGDKSLGRGHRKALLARAVSDSGLNREQSERLVNALSLTFGIEAMIVLKDICGLDDDGASEVAIWAAQAMLLAARREAEVEQG</sequence>
<evidence type="ECO:0000313" key="4">
    <source>
        <dbReference type="EMBL" id="AZL58175.1"/>
    </source>
</evidence>
<dbReference type="EMBL" id="CP034328">
    <property type="protein sequence ID" value="AZL58175.1"/>
    <property type="molecule type" value="Genomic_DNA"/>
</dbReference>
<dbReference type="AlphaFoldDB" id="A0A3S8U3M7"/>